<sequence length="308" mass="34400">MPIDALKLRVKSGIEKRLDKAAQSYLGDPSLAKVNFAEPFGEPALVDPNSVSWRIFKNPVALFIGGVTAVILEFAEPRVRSGVWDNTSFRTDPVRRLKRTGLAAMVTVYGAQSVSERMIQMVNRMHNNVAGVTPDGTPYAASDPALLRWVHATASFGFLEAYSAYAAPLSDTERDRYYYEGRKAAALYGAKDTPQSLEGQRLLFQEMLPQLEPSEIIFEFLGIMKRAEAFPQPAQIAQHSLVRAAIDIVPSEVREILGLDKRFGLRPVEGRLVRRMARRADRLLLRSGPAIQSCRRMGLADDYLYRGR</sequence>
<organism evidence="2 3">
    <name type="scientific">Hyphococcus lacteus</name>
    <dbReference type="NCBI Taxonomy" id="3143536"/>
    <lineage>
        <taxon>Bacteria</taxon>
        <taxon>Pseudomonadati</taxon>
        <taxon>Pseudomonadota</taxon>
        <taxon>Alphaproteobacteria</taxon>
        <taxon>Parvularculales</taxon>
        <taxon>Parvularculaceae</taxon>
        <taxon>Hyphococcus</taxon>
    </lineage>
</organism>
<dbReference type="PANTHER" id="PTHR36151">
    <property type="entry name" value="BLR2777 PROTEIN"/>
    <property type="match status" value="1"/>
</dbReference>
<reference evidence="2 3" key="1">
    <citation type="submission" date="2024-05" db="EMBL/GenBank/DDBJ databases">
        <title>Three bacterial strains, DH-69, EH-24, and ECK-19 isolated from coastal sediments.</title>
        <authorList>
            <person name="Ye Y.-Q."/>
            <person name="Du Z.-J."/>
        </authorList>
    </citation>
    <scope>NUCLEOTIDE SEQUENCE [LARGE SCALE GENOMIC DNA]</scope>
    <source>
        <strain evidence="2 3">ECK-19</strain>
    </source>
</reference>
<gene>
    <name evidence="2" type="ORF">ABFZ84_10965</name>
</gene>
<name>A0ABV3Z5I9_9PROT</name>
<evidence type="ECO:0000313" key="3">
    <source>
        <dbReference type="Proteomes" id="UP001560685"/>
    </source>
</evidence>
<dbReference type="Pfam" id="PF09995">
    <property type="entry name" value="MPAB_Lcp_cat"/>
    <property type="match status" value="1"/>
</dbReference>
<evidence type="ECO:0000313" key="2">
    <source>
        <dbReference type="EMBL" id="MEX6634069.1"/>
    </source>
</evidence>
<proteinExistence type="predicted"/>
<dbReference type="RefSeq" id="WP_369314061.1">
    <property type="nucleotide sequence ID" value="NZ_JBEHZE010000001.1"/>
</dbReference>
<accession>A0ABV3Z5I9</accession>
<feature type="domain" description="ER-bound oxygenase mpaB/mpaB'/Rubber oxygenase catalytic" evidence="1">
    <location>
        <begin position="53"/>
        <end position="278"/>
    </location>
</feature>
<keyword evidence="3" id="KW-1185">Reference proteome</keyword>
<dbReference type="EMBL" id="JBEHZE010000001">
    <property type="protein sequence ID" value="MEX6634069.1"/>
    <property type="molecule type" value="Genomic_DNA"/>
</dbReference>
<evidence type="ECO:0000259" key="1">
    <source>
        <dbReference type="Pfam" id="PF09995"/>
    </source>
</evidence>
<dbReference type="InterPro" id="IPR018713">
    <property type="entry name" value="MPAB/Lcp_cat_dom"/>
</dbReference>
<dbReference type="Proteomes" id="UP001560685">
    <property type="component" value="Unassembled WGS sequence"/>
</dbReference>
<comment type="caution">
    <text evidence="2">The sequence shown here is derived from an EMBL/GenBank/DDBJ whole genome shotgun (WGS) entry which is preliminary data.</text>
</comment>
<dbReference type="PANTHER" id="PTHR36151:SF3">
    <property type="entry name" value="ER-BOUND OXYGENASE MPAB_MPAB'_RUBBER OXYGENASE CATALYTIC DOMAIN-CONTAINING PROTEIN"/>
    <property type="match status" value="1"/>
</dbReference>
<protein>
    <submittedName>
        <fullName evidence="2">Oxygenase MpaB family protein</fullName>
    </submittedName>
</protein>